<dbReference type="InterPro" id="IPR051796">
    <property type="entry name" value="ISF_SsuE-like"/>
</dbReference>
<sequence>MKIFAINGGPRKKHNTAQLLQAALDGAAAAPCGEPVETEMIHLYDLAYNGCVSCFACKKIGGKSYGHCAAKDDLAPVLEKLSQADGVIFGSPIYFGNITGKLRSFFERLMFAYFVYDANYSSLAPKRMPTGFIYTMNVTAAEMQQHGYRQNLQGMEMFAGRLFGEPQVLHAFNTYQFEDYSKYKCERFSESEKAVYRAAQFPKDMEAARLMGESMVTAGR</sequence>
<reference evidence="4 5" key="1">
    <citation type="submission" date="2019-02" db="EMBL/GenBank/DDBJ databases">
        <title>Complete Genome Sequence of Desulfovibrio desulfuricans IC1, a Sulfonate Utilizing Anaerobe.</title>
        <authorList>
            <person name="Day L.A."/>
            <person name="De Leon K.B."/>
            <person name="Wall J.D."/>
        </authorList>
    </citation>
    <scope>NUCLEOTIDE SEQUENCE [LARGE SCALE GENOMIC DNA]</scope>
    <source>
        <strain evidence="4 5">IC1</strain>
    </source>
</reference>
<dbReference type="InterPro" id="IPR029039">
    <property type="entry name" value="Flavoprotein-like_sf"/>
</dbReference>
<name>A0A4P7UJI8_DESDE</name>
<evidence type="ECO:0000313" key="5">
    <source>
        <dbReference type="Proteomes" id="UP000297065"/>
    </source>
</evidence>
<organism evidence="4 5">
    <name type="scientific">Desulfovibrio desulfuricans</name>
    <dbReference type="NCBI Taxonomy" id="876"/>
    <lineage>
        <taxon>Bacteria</taxon>
        <taxon>Pseudomonadati</taxon>
        <taxon>Thermodesulfobacteriota</taxon>
        <taxon>Desulfovibrionia</taxon>
        <taxon>Desulfovibrionales</taxon>
        <taxon>Desulfovibrionaceae</taxon>
        <taxon>Desulfovibrio</taxon>
    </lineage>
</organism>
<keyword evidence="1" id="KW-0285">Flavoprotein</keyword>
<proteinExistence type="predicted"/>
<evidence type="ECO:0000256" key="2">
    <source>
        <dbReference type="ARBA" id="ARBA00022643"/>
    </source>
</evidence>
<dbReference type="GO" id="GO:0016491">
    <property type="term" value="F:oxidoreductase activity"/>
    <property type="evidence" value="ECO:0007669"/>
    <property type="project" value="InterPro"/>
</dbReference>
<evidence type="ECO:0000256" key="1">
    <source>
        <dbReference type="ARBA" id="ARBA00022630"/>
    </source>
</evidence>
<gene>
    <name evidence="4" type="ORF">DDIC_12250</name>
</gene>
<dbReference type="PANTHER" id="PTHR43278">
    <property type="entry name" value="NAD(P)H-DEPENDENT FMN-CONTAINING OXIDOREDUCTASE YWQN-RELATED"/>
    <property type="match status" value="1"/>
</dbReference>
<feature type="domain" description="NADPH-dependent FMN reductase-like" evidence="3">
    <location>
        <begin position="1"/>
        <end position="157"/>
    </location>
</feature>
<protein>
    <submittedName>
        <fullName evidence="4">Flavodoxin family protein</fullName>
    </submittedName>
</protein>
<dbReference type="Proteomes" id="UP000297065">
    <property type="component" value="Chromosome"/>
</dbReference>
<dbReference type="EMBL" id="CP036295">
    <property type="protein sequence ID" value="QCC86635.1"/>
    <property type="molecule type" value="Genomic_DNA"/>
</dbReference>
<dbReference type="Gene3D" id="3.40.50.360">
    <property type="match status" value="1"/>
</dbReference>
<dbReference type="PANTHER" id="PTHR43278:SF2">
    <property type="entry name" value="IRON-SULFUR FLAVOPROTEIN"/>
    <property type="match status" value="1"/>
</dbReference>
<evidence type="ECO:0000313" key="4">
    <source>
        <dbReference type="EMBL" id="QCC86635.1"/>
    </source>
</evidence>
<accession>A0A4P7UJI8</accession>
<evidence type="ECO:0000259" key="3">
    <source>
        <dbReference type="Pfam" id="PF03358"/>
    </source>
</evidence>
<dbReference type="Pfam" id="PF03358">
    <property type="entry name" value="FMN_red"/>
    <property type="match status" value="1"/>
</dbReference>
<dbReference type="SUPFAM" id="SSF52218">
    <property type="entry name" value="Flavoproteins"/>
    <property type="match status" value="1"/>
</dbReference>
<dbReference type="OrthoDB" id="6398207at2"/>
<dbReference type="RefSeq" id="WP_136400702.1">
    <property type="nucleotide sequence ID" value="NZ_CP036295.1"/>
</dbReference>
<dbReference type="InterPro" id="IPR005025">
    <property type="entry name" value="FMN_Rdtase-like_dom"/>
</dbReference>
<dbReference type="AlphaFoldDB" id="A0A4P7UJI8"/>
<keyword evidence="2" id="KW-0288">FMN</keyword>